<keyword evidence="1" id="KW-0808">Transferase</keyword>
<dbReference type="RefSeq" id="WP_394504737.1">
    <property type="nucleotide sequence ID" value="NZ_JBIEIL010000003.1"/>
</dbReference>
<reference evidence="1 2" key="1">
    <citation type="submission" date="2024-10" db="EMBL/GenBank/DDBJ databases">
        <title>Whole genome of Pseudomonas sp Strain RB5.</title>
        <authorList>
            <person name="Selami N."/>
        </authorList>
    </citation>
    <scope>NUCLEOTIDE SEQUENCE [LARGE SCALE GENOMIC DNA]</scope>
    <source>
        <strain evidence="1 2">RB5</strain>
    </source>
</reference>
<proteinExistence type="predicted"/>
<evidence type="ECO:0000313" key="1">
    <source>
        <dbReference type="EMBL" id="MFG6204331.1"/>
    </source>
</evidence>
<protein>
    <submittedName>
        <fullName evidence="1">Glycosyltransferase</fullName>
        <ecNumber evidence="1">2.4.-.-</ecNumber>
    </submittedName>
</protein>
<dbReference type="PANTHER" id="PTHR46656">
    <property type="entry name" value="PUTATIVE-RELATED"/>
    <property type="match status" value="1"/>
</dbReference>
<dbReference type="EC" id="2.4.-.-" evidence="1"/>
<accession>A0ABW7D9N2</accession>
<dbReference type="Gene3D" id="3.40.50.2000">
    <property type="entry name" value="Glycogen Phosphorylase B"/>
    <property type="match status" value="1"/>
</dbReference>
<keyword evidence="2" id="KW-1185">Reference proteome</keyword>
<gene>
    <name evidence="1" type="ORF">ACGSLL_08155</name>
</gene>
<comment type="caution">
    <text evidence="1">The sequence shown here is derived from an EMBL/GenBank/DDBJ whole genome shotgun (WGS) entry which is preliminary data.</text>
</comment>
<dbReference type="PANTHER" id="PTHR46656:SF3">
    <property type="entry name" value="PUTATIVE-RELATED"/>
    <property type="match status" value="1"/>
</dbReference>
<keyword evidence="1" id="KW-0328">Glycosyltransferase</keyword>
<dbReference type="EMBL" id="JBIEIL010000003">
    <property type="protein sequence ID" value="MFG6204331.1"/>
    <property type="molecule type" value="Genomic_DNA"/>
</dbReference>
<evidence type="ECO:0000313" key="2">
    <source>
        <dbReference type="Proteomes" id="UP001605918"/>
    </source>
</evidence>
<dbReference type="SUPFAM" id="SSF53756">
    <property type="entry name" value="UDP-Glycosyltransferase/glycogen phosphorylase"/>
    <property type="match status" value="1"/>
</dbReference>
<dbReference type="Proteomes" id="UP001605918">
    <property type="component" value="Unassembled WGS sequence"/>
</dbReference>
<organism evidence="1 2">
    <name type="scientific">Pseudomonas retamae</name>
    <dbReference type="NCBI Taxonomy" id="702110"/>
    <lineage>
        <taxon>Bacteria</taxon>
        <taxon>Pseudomonadati</taxon>
        <taxon>Pseudomonadota</taxon>
        <taxon>Gammaproteobacteria</taxon>
        <taxon>Pseudomonadales</taxon>
        <taxon>Pseudomonadaceae</taxon>
        <taxon>Pseudomonas</taxon>
    </lineage>
</organism>
<dbReference type="GO" id="GO:0016757">
    <property type="term" value="F:glycosyltransferase activity"/>
    <property type="evidence" value="ECO:0007669"/>
    <property type="project" value="UniProtKB-KW"/>
</dbReference>
<sequence>MNFILYSDVNDRSISQSLGRPEYSYYFVLKAYRPVLESLGQVHVVASPDDVDPLYLQLRQAGQDCLFLSFAPPHKTPTDLQCPMVCVIAWEFDSIPSEFATGDERQDWRQMLARHGRVVTLSTHTAQAIRRSLGEDFPVLVLPTPLWERFAQVRQSYPSVPVNPGSTLQIKGCIIDSRALGLSADGLIAPIHNEQELEIRGLAEQPDEPPQPEQLSRLTLRRRLLISKHYLREGFRALTTRSEHRLPFLLKHNLLQWYREAVSDLVPETFRRKLAGLRKPAAEILPVTVAQALEQAEHPQAVLPDTNAQVQIDVSGVVYVSVFNPEDGRKNWHHLITAFCWAMRDVEDATLVLKITQHDLSTYYVHLITLLSQLSPFACRVVVLHGYLEDEEFARLYGAASFYVNASRCEGLCLPLMEFMSCARPVIAPDHTAMSDYIDERVGFIVKSSREPTIWPEDVRILYRTLRHRPDWGSLKAAYEDSYAMAKRRPEAYQAMAAAASERMREYCGFSSVQQRAKTFFDLQAPDEIAPVAFKSGATSC</sequence>
<dbReference type="Pfam" id="PF13692">
    <property type="entry name" value="Glyco_trans_1_4"/>
    <property type="match status" value="1"/>
</dbReference>
<name>A0ABW7D9N2_9PSED</name>